<evidence type="ECO:0000256" key="4">
    <source>
        <dbReference type="ARBA" id="ARBA00022692"/>
    </source>
</evidence>
<sequence length="368" mass="37249">MEVMLGVPSEDNNPTGGTASSISADPNTVATLNQVEQPVTFPDADGGNLNKVAASAEAADASGQPAGADEDAAGQQDHDTRSGRKRFGSFFARAAGGAARRFAAVGVGAVTGASYAGAAAVSVVQTVGFTTAGIAAKSAAASMMAAEAVASGGTIAAGGVVSTLQSIGATGTLAAAPACVTVAVPLVGAGVGAAMGYRAWRAGKAVTHALFRRRSDKQLQVYVVFGATGGIGSSLSKRLAKQDQASVVLVGRDQGKLDALQSELSPSAATTTLLADVTDSKQVEEAIFKAEKMYGHISGVVNCVGSIALKSEHTTSDIEFNQVIQLNLTSCFNILRSSVKHMMKSGGGPLCSAHLQWQEMASRTMRRA</sequence>
<dbReference type="Pfam" id="PF00106">
    <property type="entry name" value="adh_short"/>
    <property type="match status" value="1"/>
</dbReference>
<feature type="compositionally biased region" description="Polar residues" evidence="8">
    <location>
        <begin position="10"/>
        <end position="29"/>
    </location>
</feature>
<gene>
    <name evidence="9" type="ORF">CEUSTIGMA_g4100.t1</name>
</gene>
<dbReference type="Pfam" id="PF06140">
    <property type="entry name" value="Ifi-6-16"/>
    <property type="match status" value="1"/>
</dbReference>
<dbReference type="SUPFAM" id="SSF51735">
    <property type="entry name" value="NAD(P)-binding Rossmann-fold domains"/>
    <property type="match status" value="1"/>
</dbReference>
<evidence type="ECO:0000256" key="1">
    <source>
        <dbReference type="ARBA" id="ARBA00004141"/>
    </source>
</evidence>
<evidence type="ECO:0000256" key="6">
    <source>
        <dbReference type="ARBA" id="ARBA00023002"/>
    </source>
</evidence>
<keyword evidence="7" id="KW-0472">Membrane</keyword>
<dbReference type="EMBL" id="BEGY01000019">
    <property type="protein sequence ID" value="GAX76654.1"/>
    <property type="molecule type" value="Genomic_DNA"/>
</dbReference>
<keyword evidence="6" id="KW-0560">Oxidoreductase</keyword>
<proteinExistence type="inferred from homology"/>
<comment type="similarity">
    <text evidence="3">Belongs to the IFI6/IFI27 family.</text>
</comment>
<keyword evidence="5" id="KW-1133">Transmembrane helix</keyword>
<comment type="similarity">
    <text evidence="2">Belongs to the short-chain dehydrogenases/reductases (SDR) family.</text>
</comment>
<feature type="region of interest" description="Disordered" evidence="8">
    <location>
        <begin position="1"/>
        <end position="29"/>
    </location>
</feature>
<evidence type="ECO:0000256" key="5">
    <source>
        <dbReference type="ARBA" id="ARBA00022989"/>
    </source>
</evidence>
<dbReference type="InterPro" id="IPR009311">
    <property type="entry name" value="IFI6/IFI27-like"/>
</dbReference>
<feature type="compositionally biased region" description="Low complexity" evidence="8">
    <location>
        <begin position="54"/>
        <end position="67"/>
    </location>
</feature>
<comment type="caution">
    <text evidence="9">The sequence shown here is derived from an EMBL/GenBank/DDBJ whole genome shotgun (WGS) entry which is preliminary data.</text>
</comment>
<evidence type="ECO:0000256" key="8">
    <source>
        <dbReference type="SAM" id="MobiDB-lite"/>
    </source>
</evidence>
<dbReference type="InterPro" id="IPR002347">
    <property type="entry name" value="SDR_fam"/>
</dbReference>
<protein>
    <recommendedName>
        <fullName evidence="11">Ketoreductase (KR) domain-containing protein</fullName>
    </recommendedName>
</protein>
<dbReference type="GO" id="GO:0016020">
    <property type="term" value="C:membrane"/>
    <property type="evidence" value="ECO:0007669"/>
    <property type="project" value="UniProtKB-SubCell"/>
</dbReference>
<evidence type="ECO:0000313" key="10">
    <source>
        <dbReference type="Proteomes" id="UP000232323"/>
    </source>
</evidence>
<reference evidence="9 10" key="1">
    <citation type="submission" date="2017-08" db="EMBL/GenBank/DDBJ databases">
        <title>Acidophilic green algal genome provides insights into adaptation to an acidic environment.</title>
        <authorList>
            <person name="Hirooka S."/>
            <person name="Hirose Y."/>
            <person name="Kanesaki Y."/>
            <person name="Higuchi S."/>
            <person name="Fujiwara T."/>
            <person name="Onuma R."/>
            <person name="Era A."/>
            <person name="Ohbayashi R."/>
            <person name="Uzuka A."/>
            <person name="Nozaki H."/>
            <person name="Yoshikawa H."/>
            <person name="Miyagishima S.Y."/>
        </authorList>
    </citation>
    <scope>NUCLEOTIDE SEQUENCE [LARGE SCALE GENOMIC DNA]</scope>
    <source>
        <strain evidence="9 10">NIES-2499</strain>
    </source>
</reference>
<keyword evidence="4" id="KW-0812">Transmembrane</keyword>
<evidence type="ECO:0000256" key="7">
    <source>
        <dbReference type="ARBA" id="ARBA00023136"/>
    </source>
</evidence>
<evidence type="ECO:0000256" key="2">
    <source>
        <dbReference type="ARBA" id="ARBA00006484"/>
    </source>
</evidence>
<dbReference type="InterPro" id="IPR036291">
    <property type="entry name" value="NAD(P)-bd_dom_sf"/>
</dbReference>
<evidence type="ECO:0008006" key="11">
    <source>
        <dbReference type="Google" id="ProtNLM"/>
    </source>
</evidence>
<dbReference type="PANTHER" id="PTHR44196:SF1">
    <property type="entry name" value="DEHYDROGENASE_REDUCTASE SDR FAMILY MEMBER 7B"/>
    <property type="match status" value="1"/>
</dbReference>
<dbReference type="AlphaFoldDB" id="A0A250X0M7"/>
<dbReference type="STRING" id="1157962.A0A250X0M7"/>
<comment type="subcellular location">
    <subcellularLocation>
        <location evidence="1">Membrane</location>
        <topology evidence="1">Multi-pass membrane protein</topology>
    </subcellularLocation>
</comment>
<dbReference type="InterPro" id="IPR038213">
    <property type="entry name" value="IFI6/IFI27-like_sf"/>
</dbReference>
<organism evidence="9 10">
    <name type="scientific">Chlamydomonas eustigma</name>
    <dbReference type="NCBI Taxonomy" id="1157962"/>
    <lineage>
        <taxon>Eukaryota</taxon>
        <taxon>Viridiplantae</taxon>
        <taxon>Chlorophyta</taxon>
        <taxon>core chlorophytes</taxon>
        <taxon>Chlorophyceae</taxon>
        <taxon>CS clade</taxon>
        <taxon>Chlamydomonadales</taxon>
        <taxon>Chlamydomonadaceae</taxon>
        <taxon>Chlamydomonas</taxon>
    </lineage>
</organism>
<dbReference type="Gene3D" id="3.40.50.720">
    <property type="entry name" value="NAD(P)-binding Rossmann-like Domain"/>
    <property type="match status" value="1"/>
</dbReference>
<dbReference type="CDD" id="cd05233">
    <property type="entry name" value="SDR_c"/>
    <property type="match status" value="1"/>
</dbReference>
<keyword evidence="10" id="KW-1185">Reference proteome</keyword>
<dbReference type="GO" id="GO:0016491">
    <property type="term" value="F:oxidoreductase activity"/>
    <property type="evidence" value="ECO:0007669"/>
    <property type="project" value="UniProtKB-KW"/>
</dbReference>
<evidence type="ECO:0000256" key="3">
    <source>
        <dbReference type="ARBA" id="ARBA00007262"/>
    </source>
</evidence>
<feature type="region of interest" description="Disordered" evidence="8">
    <location>
        <begin position="54"/>
        <end position="83"/>
    </location>
</feature>
<dbReference type="Gene3D" id="6.10.110.10">
    <property type="match status" value="1"/>
</dbReference>
<name>A0A250X0M7_9CHLO</name>
<dbReference type="OrthoDB" id="417891at2759"/>
<evidence type="ECO:0000313" key="9">
    <source>
        <dbReference type="EMBL" id="GAX76654.1"/>
    </source>
</evidence>
<dbReference type="Proteomes" id="UP000232323">
    <property type="component" value="Unassembled WGS sequence"/>
</dbReference>
<accession>A0A250X0M7</accession>
<dbReference type="PANTHER" id="PTHR44196">
    <property type="entry name" value="DEHYDROGENASE/REDUCTASE SDR FAMILY MEMBER 7B"/>
    <property type="match status" value="1"/>
</dbReference>